<dbReference type="InterPro" id="IPR027417">
    <property type="entry name" value="P-loop_NTPase"/>
</dbReference>
<sequence>MKRMMIEVENLTKTYTSGQRTISVLNNISLAIEEGQMVALLGPSGSGKTTLLHLLGLVDVPTSGTIRLNSHDLSSTSRDNLRRNLVGYVFQHFYLLPQFSALYNVCVPQIPVKSASQLETTAKELLDRVGLEDRIHHLPSELSGGEQQRVAIARALIHAPKILLCDEPTGNLDIQTRDSILELICELKNEEGLTIVIATHDPEVAAQCDVQVEIRNGKLSSYSPLSQQ</sequence>
<dbReference type="InterPro" id="IPR017911">
    <property type="entry name" value="MacB-like_ATP-bd"/>
</dbReference>
<name>A0ABW5A0V1_9BACL</name>
<keyword evidence="4 6" id="KW-0067">ATP-binding</keyword>
<dbReference type="InterPro" id="IPR003593">
    <property type="entry name" value="AAA+_ATPase"/>
</dbReference>
<evidence type="ECO:0000256" key="2">
    <source>
        <dbReference type="ARBA" id="ARBA00022448"/>
    </source>
</evidence>
<comment type="caution">
    <text evidence="6">The sequence shown here is derived from an EMBL/GenBank/DDBJ whole genome shotgun (WGS) entry which is preliminary data.</text>
</comment>
<dbReference type="InterPro" id="IPR017871">
    <property type="entry name" value="ABC_transporter-like_CS"/>
</dbReference>
<evidence type="ECO:0000256" key="1">
    <source>
        <dbReference type="ARBA" id="ARBA00005417"/>
    </source>
</evidence>
<accession>A0ABW5A0V1</accession>
<keyword evidence="3" id="KW-0547">Nucleotide-binding</keyword>
<evidence type="ECO:0000256" key="3">
    <source>
        <dbReference type="ARBA" id="ARBA00022741"/>
    </source>
</evidence>
<keyword evidence="2" id="KW-0813">Transport</keyword>
<dbReference type="CDD" id="cd03255">
    <property type="entry name" value="ABC_MJ0796_LolCDE_FtsE"/>
    <property type="match status" value="1"/>
</dbReference>
<dbReference type="PROSITE" id="PS50893">
    <property type="entry name" value="ABC_TRANSPORTER_2"/>
    <property type="match status" value="1"/>
</dbReference>
<dbReference type="PROSITE" id="PS00211">
    <property type="entry name" value="ABC_TRANSPORTER_1"/>
    <property type="match status" value="1"/>
</dbReference>
<dbReference type="PANTHER" id="PTHR24220">
    <property type="entry name" value="IMPORT ATP-BINDING PROTEIN"/>
    <property type="match status" value="1"/>
</dbReference>
<proteinExistence type="inferred from homology"/>
<dbReference type="Gene3D" id="3.40.50.300">
    <property type="entry name" value="P-loop containing nucleotide triphosphate hydrolases"/>
    <property type="match status" value="1"/>
</dbReference>
<evidence type="ECO:0000256" key="4">
    <source>
        <dbReference type="ARBA" id="ARBA00022840"/>
    </source>
</evidence>
<dbReference type="SMART" id="SM00382">
    <property type="entry name" value="AAA"/>
    <property type="match status" value="1"/>
</dbReference>
<evidence type="ECO:0000313" key="7">
    <source>
        <dbReference type="Proteomes" id="UP001597343"/>
    </source>
</evidence>
<dbReference type="SUPFAM" id="SSF52540">
    <property type="entry name" value="P-loop containing nucleoside triphosphate hydrolases"/>
    <property type="match status" value="1"/>
</dbReference>
<evidence type="ECO:0000259" key="5">
    <source>
        <dbReference type="PROSITE" id="PS50893"/>
    </source>
</evidence>
<organism evidence="6 7">
    <name type="scientific">Tumebacillus lipolyticus</name>
    <dbReference type="NCBI Taxonomy" id="1280370"/>
    <lineage>
        <taxon>Bacteria</taxon>
        <taxon>Bacillati</taxon>
        <taxon>Bacillota</taxon>
        <taxon>Bacilli</taxon>
        <taxon>Bacillales</taxon>
        <taxon>Alicyclobacillaceae</taxon>
        <taxon>Tumebacillus</taxon>
    </lineage>
</organism>
<dbReference type="InterPro" id="IPR003439">
    <property type="entry name" value="ABC_transporter-like_ATP-bd"/>
</dbReference>
<dbReference type="RefSeq" id="WP_386049002.1">
    <property type="nucleotide sequence ID" value="NZ_JBHUIO010000011.1"/>
</dbReference>
<dbReference type="GO" id="GO:0005524">
    <property type="term" value="F:ATP binding"/>
    <property type="evidence" value="ECO:0007669"/>
    <property type="project" value="UniProtKB-KW"/>
</dbReference>
<dbReference type="EMBL" id="JBHUIO010000011">
    <property type="protein sequence ID" value="MFD2171848.1"/>
    <property type="molecule type" value="Genomic_DNA"/>
</dbReference>
<comment type="similarity">
    <text evidence="1">Belongs to the ABC transporter superfamily.</text>
</comment>
<evidence type="ECO:0000313" key="6">
    <source>
        <dbReference type="EMBL" id="MFD2171848.1"/>
    </source>
</evidence>
<dbReference type="Pfam" id="PF00005">
    <property type="entry name" value="ABC_tran"/>
    <property type="match status" value="1"/>
</dbReference>
<dbReference type="Proteomes" id="UP001597343">
    <property type="component" value="Unassembled WGS sequence"/>
</dbReference>
<gene>
    <name evidence="6" type="ORF">ACFSOY_17940</name>
</gene>
<feature type="domain" description="ABC transporter" evidence="5">
    <location>
        <begin position="6"/>
        <end position="228"/>
    </location>
</feature>
<reference evidence="7" key="1">
    <citation type="journal article" date="2019" name="Int. J. Syst. Evol. Microbiol.">
        <title>The Global Catalogue of Microorganisms (GCM) 10K type strain sequencing project: providing services to taxonomists for standard genome sequencing and annotation.</title>
        <authorList>
            <consortium name="The Broad Institute Genomics Platform"/>
            <consortium name="The Broad Institute Genome Sequencing Center for Infectious Disease"/>
            <person name="Wu L."/>
            <person name="Ma J."/>
        </authorList>
    </citation>
    <scope>NUCLEOTIDE SEQUENCE [LARGE SCALE GENOMIC DNA]</scope>
    <source>
        <strain evidence="7">CGMCC 1.13574</strain>
    </source>
</reference>
<keyword evidence="7" id="KW-1185">Reference proteome</keyword>
<dbReference type="InterPro" id="IPR015854">
    <property type="entry name" value="ABC_transpr_LolD-like"/>
</dbReference>
<protein>
    <submittedName>
        <fullName evidence="6">ABC transporter ATP-binding protein</fullName>
    </submittedName>
</protein>
<dbReference type="PANTHER" id="PTHR24220:SF689">
    <property type="entry name" value="LIPOPROTEIN-RELEASING SYSTEM ATP-BINDING PROTEIN LOLD"/>
    <property type="match status" value="1"/>
</dbReference>